<comment type="caution">
    <text evidence="1">The sequence shown here is derived from an EMBL/GenBank/DDBJ whole genome shotgun (WGS) entry which is preliminary data.</text>
</comment>
<reference evidence="1 2" key="1">
    <citation type="submission" date="2024-09" db="EMBL/GenBank/DDBJ databases">
        <authorList>
            <person name="Sun Q."/>
            <person name="Mori K."/>
        </authorList>
    </citation>
    <scope>NUCLEOTIDE SEQUENCE [LARGE SCALE GENOMIC DNA]</scope>
    <source>
        <strain evidence="1 2">TISTR 2452</strain>
    </source>
</reference>
<accession>A0ABV5KNC7</accession>
<name>A0ABV5KNC7_9BACL</name>
<dbReference type="Proteomes" id="UP001589747">
    <property type="component" value="Unassembled WGS sequence"/>
</dbReference>
<evidence type="ECO:0000313" key="2">
    <source>
        <dbReference type="Proteomes" id="UP001589747"/>
    </source>
</evidence>
<protein>
    <submittedName>
        <fullName evidence="1">Uncharacterized protein</fullName>
    </submittedName>
</protein>
<dbReference type="EMBL" id="JBHMDO010000017">
    <property type="protein sequence ID" value="MFB9326415.1"/>
    <property type="molecule type" value="Genomic_DNA"/>
</dbReference>
<sequence>MEISKHPQYVTREAIYKLVEKLDLPEPDEFSQDWEYEAANTSRIDEFLFFYENGQLERNEKFALMIVVISSFDDLLSEKGMEFTVWEQIKRILMSDSEIHMNTILYWSRVEEELEGSWEITSYMREVLNLVNPPSGLI</sequence>
<evidence type="ECO:0000313" key="1">
    <source>
        <dbReference type="EMBL" id="MFB9326415.1"/>
    </source>
</evidence>
<organism evidence="1 2">
    <name type="scientific">Paenibacillus aurantiacus</name>
    <dbReference type="NCBI Taxonomy" id="1936118"/>
    <lineage>
        <taxon>Bacteria</taxon>
        <taxon>Bacillati</taxon>
        <taxon>Bacillota</taxon>
        <taxon>Bacilli</taxon>
        <taxon>Bacillales</taxon>
        <taxon>Paenibacillaceae</taxon>
        <taxon>Paenibacillus</taxon>
    </lineage>
</organism>
<dbReference type="RefSeq" id="WP_377493654.1">
    <property type="nucleotide sequence ID" value="NZ_JBHMDO010000017.1"/>
</dbReference>
<keyword evidence="2" id="KW-1185">Reference proteome</keyword>
<gene>
    <name evidence="1" type="ORF">ACFFSY_10860</name>
</gene>
<proteinExistence type="predicted"/>